<dbReference type="AlphaFoldDB" id="A0A292PJY6"/>
<evidence type="ECO:0000313" key="2">
    <source>
        <dbReference type="EMBL" id="CUS06783.1"/>
    </source>
</evidence>
<sequence length="355" mass="39298">VWLDRKLLFNYHVKQKTAAATRALNMISRLSNSEWGLSAPAMRQLYYTCITPVADSGAEVWWKGQIGLANKLQKLQAEANRRILGAFRTSPTAAMEIEAATLPIPWRFDRQCKRYAYRVLQMHSDHPIRQRTPSSFPSTLSSSIPLDRPCSSSSEILNTLSSFLPVGKDVEQCYPNLQPPWDTNLPDTTSRFDITISQEDKDTAAKSHITLLNSLDDSENLVLYTDGSALQNGGVGAGVVMMHGGGIVGRWRVGLGCGMKVYHGELVGIARALTEASRSSLSFKHIWVFTDNQAAISNSHRLSPHPGQQISQQIQQLTKDLLSSDLDLQLHLHWVPSHTGIQGNDEADRLAKQAA</sequence>
<gene>
    <name evidence="2" type="ORF">GSTUAT00009137001</name>
</gene>
<accession>A0A292PJY6</accession>
<dbReference type="PANTHER" id="PTHR33481:SF1">
    <property type="entry name" value="ENDONUCLEASE_EXONUCLEASE_PHOSPHATASE DOMAIN-CONTAINING PROTEIN-RELATED"/>
    <property type="match status" value="1"/>
</dbReference>
<dbReference type="Proteomes" id="UP001412239">
    <property type="component" value="Unassembled WGS sequence"/>
</dbReference>
<feature type="non-terminal residue" evidence="2">
    <location>
        <position position="355"/>
    </location>
</feature>
<organism evidence="2 3">
    <name type="scientific">Tuber aestivum</name>
    <name type="common">summer truffle</name>
    <dbReference type="NCBI Taxonomy" id="59557"/>
    <lineage>
        <taxon>Eukaryota</taxon>
        <taxon>Fungi</taxon>
        <taxon>Dikarya</taxon>
        <taxon>Ascomycota</taxon>
        <taxon>Pezizomycotina</taxon>
        <taxon>Pezizomycetes</taxon>
        <taxon>Pezizales</taxon>
        <taxon>Tuberaceae</taxon>
        <taxon>Tuber</taxon>
    </lineage>
</organism>
<evidence type="ECO:0000259" key="1">
    <source>
        <dbReference type="PROSITE" id="PS50879"/>
    </source>
</evidence>
<dbReference type="GO" id="GO:0003676">
    <property type="term" value="F:nucleic acid binding"/>
    <property type="evidence" value="ECO:0007669"/>
    <property type="project" value="InterPro"/>
</dbReference>
<dbReference type="InterPro" id="IPR036397">
    <property type="entry name" value="RNaseH_sf"/>
</dbReference>
<dbReference type="EMBL" id="LN891354">
    <property type="protein sequence ID" value="CUS06783.1"/>
    <property type="molecule type" value="Genomic_DNA"/>
</dbReference>
<dbReference type="Gene3D" id="3.30.420.10">
    <property type="entry name" value="Ribonuclease H-like superfamily/Ribonuclease H"/>
    <property type="match status" value="1"/>
</dbReference>
<keyword evidence="3" id="KW-1185">Reference proteome</keyword>
<name>A0A292PJY6_9PEZI</name>
<evidence type="ECO:0000313" key="3">
    <source>
        <dbReference type="Proteomes" id="UP001412239"/>
    </source>
</evidence>
<feature type="domain" description="RNase H type-1" evidence="1">
    <location>
        <begin position="217"/>
        <end position="355"/>
    </location>
</feature>
<dbReference type="PROSITE" id="PS50879">
    <property type="entry name" value="RNASE_H_1"/>
    <property type="match status" value="1"/>
</dbReference>
<dbReference type="Pfam" id="PF00075">
    <property type="entry name" value="RNase_H"/>
    <property type="match status" value="1"/>
</dbReference>
<proteinExistence type="predicted"/>
<protein>
    <recommendedName>
        <fullName evidence="1">RNase H type-1 domain-containing protein</fullName>
    </recommendedName>
</protein>
<dbReference type="InterPro" id="IPR002156">
    <property type="entry name" value="RNaseH_domain"/>
</dbReference>
<reference evidence="2" key="1">
    <citation type="submission" date="2015-10" db="EMBL/GenBank/DDBJ databases">
        <authorList>
            <person name="Regsiter A."/>
            <person name="william w."/>
        </authorList>
    </citation>
    <scope>NUCLEOTIDE SEQUENCE</scope>
    <source>
        <strain evidence="2">Montdore</strain>
    </source>
</reference>
<dbReference type="GO" id="GO:0004523">
    <property type="term" value="F:RNA-DNA hybrid ribonuclease activity"/>
    <property type="evidence" value="ECO:0007669"/>
    <property type="project" value="InterPro"/>
</dbReference>
<dbReference type="CDD" id="cd09276">
    <property type="entry name" value="Rnase_HI_RT_non_LTR"/>
    <property type="match status" value="1"/>
</dbReference>
<dbReference type="PANTHER" id="PTHR33481">
    <property type="entry name" value="REVERSE TRANSCRIPTASE"/>
    <property type="match status" value="1"/>
</dbReference>
<feature type="non-terminal residue" evidence="2">
    <location>
        <position position="1"/>
    </location>
</feature>
<dbReference type="InterPro" id="IPR012337">
    <property type="entry name" value="RNaseH-like_sf"/>
</dbReference>
<dbReference type="SUPFAM" id="SSF53098">
    <property type="entry name" value="Ribonuclease H-like"/>
    <property type="match status" value="1"/>
</dbReference>